<proteinExistence type="predicted"/>
<dbReference type="InterPro" id="IPR016047">
    <property type="entry name" value="M23ase_b-sheet_dom"/>
</dbReference>
<dbReference type="EMBL" id="BSBI01000008">
    <property type="protein sequence ID" value="GLF96805.1"/>
    <property type="molecule type" value="Genomic_DNA"/>
</dbReference>
<gene>
    <name evidence="4" type="ORF">SYYSPA8_20930</name>
</gene>
<dbReference type="PANTHER" id="PTHR21666:SF270">
    <property type="entry name" value="MUREIN HYDROLASE ACTIVATOR ENVC"/>
    <property type="match status" value="1"/>
</dbReference>
<evidence type="ECO:0000256" key="2">
    <source>
        <dbReference type="SAM" id="SignalP"/>
    </source>
</evidence>
<evidence type="ECO:0000259" key="3">
    <source>
        <dbReference type="Pfam" id="PF01551"/>
    </source>
</evidence>
<keyword evidence="5" id="KW-1185">Reference proteome</keyword>
<dbReference type="SUPFAM" id="SSF51261">
    <property type="entry name" value="Duplicated hybrid motif"/>
    <property type="match status" value="1"/>
</dbReference>
<keyword evidence="2" id="KW-0732">Signal</keyword>
<protein>
    <submittedName>
        <fullName evidence="4">M23 family metallopeptidase</fullName>
    </submittedName>
</protein>
<reference evidence="4 5" key="1">
    <citation type="submission" date="2022-10" db="EMBL/GenBank/DDBJ databases">
        <title>Draft genome sequence of Streptomyces sp. YSPA8.</title>
        <authorList>
            <person name="Moriuchi R."/>
            <person name="Dohra H."/>
            <person name="Yamamura H."/>
            <person name="Kodani S."/>
        </authorList>
    </citation>
    <scope>NUCLEOTIDE SEQUENCE [LARGE SCALE GENOMIC DNA]</scope>
    <source>
        <strain evidence="4 5">YSPA8</strain>
    </source>
</reference>
<dbReference type="RefSeq" id="WP_323448815.1">
    <property type="nucleotide sequence ID" value="NZ_BSBI01000008.1"/>
</dbReference>
<dbReference type="Proteomes" id="UP001291653">
    <property type="component" value="Unassembled WGS sequence"/>
</dbReference>
<feature type="coiled-coil region" evidence="1">
    <location>
        <begin position="47"/>
        <end position="91"/>
    </location>
</feature>
<evidence type="ECO:0000313" key="4">
    <source>
        <dbReference type="EMBL" id="GLF96805.1"/>
    </source>
</evidence>
<dbReference type="Pfam" id="PF01551">
    <property type="entry name" value="Peptidase_M23"/>
    <property type="match status" value="1"/>
</dbReference>
<feature type="signal peptide" evidence="2">
    <location>
        <begin position="1"/>
        <end position="29"/>
    </location>
</feature>
<name>A0ABQ5P2J2_9ACTN</name>
<evidence type="ECO:0000256" key="1">
    <source>
        <dbReference type="SAM" id="Coils"/>
    </source>
</evidence>
<accession>A0ABQ5P2J2</accession>
<organism evidence="4 5">
    <name type="scientific">Streptomyces yaizuensis</name>
    <dbReference type="NCBI Taxonomy" id="2989713"/>
    <lineage>
        <taxon>Bacteria</taxon>
        <taxon>Bacillati</taxon>
        <taxon>Actinomycetota</taxon>
        <taxon>Actinomycetes</taxon>
        <taxon>Kitasatosporales</taxon>
        <taxon>Streptomycetaceae</taxon>
        <taxon>Streptomyces</taxon>
    </lineage>
</organism>
<dbReference type="InterPro" id="IPR011055">
    <property type="entry name" value="Dup_hybrid_motif"/>
</dbReference>
<dbReference type="InterPro" id="IPR050570">
    <property type="entry name" value="Cell_wall_metabolism_enzyme"/>
</dbReference>
<feature type="chain" id="PRO_5045913389" evidence="2">
    <location>
        <begin position="30"/>
        <end position="349"/>
    </location>
</feature>
<dbReference type="Gene3D" id="2.70.70.10">
    <property type="entry name" value="Glucose Permease (Domain IIA)"/>
    <property type="match status" value="1"/>
</dbReference>
<feature type="domain" description="M23ase beta-sheet core" evidence="3">
    <location>
        <begin position="243"/>
        <end position="332"/>
    </location>
</feature>
<evidence type="ECO:0000313" key="5">
    <source>
        <dbReference type="Proteomes" id="UP001291653"/>
    </source>
</evidence>
<keyword evidence="1" id="KW-0175">Coiled coil</keyword>
<comment type="caution">
    <text evidence="4">The sequence shown here is derived from an EMBL/GenBank/DDBJ whole genome shotgun (WGS) entry which is preliminary data.</text>
</comment>
<sequence>MGLRHRSRLPLVAGAALCALLLTPPPVHATGGPGGTGAAGAEVARLYEQVERAVAAHERDRRAARALRVRADALQRRLDRQRRELRRVRDAVGAYARAQYRTGGPLAVTARLLGERDPESLLRGRRYAHQAETAVHGLLARARLAERRNATAEHRARAAWRRLEIRRARLAAARKDIERQLRQARELLRWESGPGSTGSDCAGALPVAGPVAAGPAGARWVAPVRGYRLSAGFGRRGAYWANRHTGQDFAVPLGTPVRAAGAGRVLSVSCGGPFGLEIVIWHPDGFSTQYAHLAAAVVVQGAEVRTGQRIGLAGTTGNSTGPHLHFEVRRTSGAGVEPVGWLRGRGVVL</sequence>
<dbReference type="PANTHER" id="PTHR21666">
    <property type="entry name" value="PEPTIDASE-RELATED"/>
    <property type="match status" value="1"/>
</dbReference>
<dbReference type="CDD" id="cd12797">
    <property type="entry name" value="M23_peptidase"/>
    <property type="match status" value="1"/>
</dbReference>